<dbReference type="NCBIfam" id="NF006549">
    <property type="entry name" value="PRK09045.1"/>
    <property type="match status" value="1"/>
</dbReference>
<dbReference type="FunFam" id="3.20.20.140:FF:000014">
    <property type="entry name" value="5-methylthioadenosine/S-adenosylhomocysteine deaminase"/>
    <property type="match status" value="1"/>
</dbReference>
<dbReference type="InterPro" id="IPR032466">
    <property type="entry name" value="Metal_Hydrolase"/>
</dbReference>
<evidence type="ECO:0000313" key="6">
    <source>
        <dbReference type="EMBL" id="MBB5270706.1"/>
    </source>
</evidence>
<dbReference type="GO" id="GO:0046872">
    <property type="term" value="F:metal ion binding"/>
    <property type="evidence" value="ECO:0007669"/>
    <property type="project" value="UniProtKB-KW"/>
</dbReference>
<gene>
    <name evidence="6" type="ORF">HNQ70_000710</name>
</gene>
<dbReference type="AlphaFoldDB" id="A0A7W8HEW9"/>
<dbReference type="GO" id="GO:0090614">
    <property type="term" value="F:5'-methylthioadenosine deaminase activity"/>
    <property type="evidence" value="ECO:0007669"/>
    <property type="project" value="UniProtKB-EC"/>
</dbReference>
<dbReference type="Proteomes" id="UP000532440">
    <property type="component" value="Unassembled WGS sequence"/>
</dbReference>
<organism evidence="6 7">
    <name type="scientific">Quisquiliibacterium transsilvanicum</name>
    <dbReference type="NCBI Taxonomy" id="1549638"/>
    <lineage>
        <taxon>Bacteria</taxon>
        <taxon>Pseudomonadati</taxon>
        <taxon>Pseudomonadota</taxon>
        <taxon>Betaproteobacteria</taxon>
        <taxon>Burkholderiales</taxon>
        <taxon>Burkholderiaceae</taxon>
        <taxon>Quisquiliibacterium</taxon>
    </lineage>
</organism>
<sequence>MQLICPEWIAPVAPEPRVLAGHAVLVEGDRIAGLMPADQARALHPSAPCTELPGHLLVPGLVNLHTHAPMSLLRGVGDDLPLQAWLEQRIWPLEARLMSPEFVYDGALLACAEMALGGVTCFNDMYFFPEQVAAAASLVGMRAALGIIVIEFPSAYGSGAADYLRKGLELRDRLRDDPLFSFCLAPHAPYTVSDESFTRVARLSGETGMPVHCHLHETAAEIAESEARFGRRPLRRLADLGLLGPELIAVHAVHMDDSDLALLAAHGASVAHCPHSNLKLASGIARTARMRELGINVGIGTDGAASNNRLDLLQEGRTAALLAKGASRDATAWPAHEVLHAMTLGGARALGLADRIGSIEAGKAADLVAVDLSMLQTAPVFDPVSQLVYAAGREQVSEVWIAGQPVVHKRQFAESEVRSRVSEVVGRVRLWHNRISEILPVGPGAGVS</sequence>
<dbReference type="Pfam" id="PF01979">
    <property type="entry name" value="Amidohydro_1"/>
    <property type="match status" value="1"/>
</dbReference>
<evidence type="ECO:0000256" key="2">
    <source>
        <dbReference type="ARBA" id="ARBA00022723"/>
    </source>
</evidence>
<dbReference type="EC" id="3.5.4.28" evidence="6"/>
<name>A0A7W8HEW9_9BURK</name>
<dbReference type="PANTHER" id="PTHR43794:SF11">
    <property type="entry name" value="AMIDOHYDROLASE-RELATED DOMAIN-CONTAINING PROTEIN"/>
    <property type="match status" value="1"/>
</dbReference>
<accession>A0A7W8HEW9</accession>
<comment type="caution">
    <text evidence="6">The sequence shown here is derived from an EMBL/GenBank/DDBJ whole genome shotgun (WGS) entry which is preliminary data.</text>
</comment>
<evidence type="ECO:0000313" key="7">
    <source>
        <dbReference type="Proteomes" id="UP000532440"/>
    </source>
</evidence>
<dbReference type="Gene3D" id="2.30.40.10">
    <property type="entry name" value="Urease, subunit C, domain 1"/>
    <property type="match status" value="1"/>
</dbReference>
<dbReference type="InterPro" id="IPR006680">
    <property type="entry name" value="Amidohydro-rel"/>
</dbReference>
<reference evidence="6 7" key="1">
    <citation type="submission" date="2020-08" db="EMBL/GenBank/DDBJ databases">
        <title>Genomic Encyclopedia of Type Strains, Phase IV (KMG-IV): sequencing the most valuable type-strain genomes for metagenomic binning, comparative biology and taxonomic classification.</title>
        <authorList>
            <person name="Goeker M."/>
        </authorList>
    </citation>
    <scope>NUCLEOTIDE SEQUENCE [LARGE SCALE GENOMIC DNA]</scope>
    <source>
        <strain evidence="6 7">DSM 29781</strain>
    </source>
</reference>
<dbReference type="EMBL" id="JACHGB010000002">
    <property type="protein sequence ID" value="MBB5270706.1"/>
    <property type="molecule type" value="Genomic_DNA"/>
</dbReference>
<evidence type="ECO:0000256" key="4">
    <source>
        <dbReference type="ARBA" id="ARBA00022833"/>
    </source>
</evidence>
<evidence type="ECO:0000256" key="1">
    <source>
        <dbReference type="ARBA" id="ARBA00006745"/>
    </source>
</evidence>
<dbReference type="EC" id="3.5.4.31" evidence="6"/>
<dbReference type="GO" id="GO:0050270">
    <property type="term" value="F:S-adenosylhomocysteine deaminase activity"/>
    <property type="evidence" value="ECO:0007669"/>
    <property type="project" value="UniProtKB-EC"/>
</dbReference>
<dbReference type="Gene3D" id="3.20.20.140">
    <property type="entry name" value="Metal-dependent hydrolases"/>
    <property type="match status" value="1"/>
</dbReference>
<keyword evidence="4" id="KW-0862">Zinc</keyword>
<keyword evidence="7" id="KW-1185">Reference proteome</keyword>
<dbReference type="InterPro" id="IPR050287">
    <property type="entry name" value="MTA/SAH_deaminase"/>
</dbReference>
<evidence type="ECO:0000259" key="5">
    <source>
        <dbReference type="Pfam" id="PF01979"/>
    </source>
</evidence>
<protein>
    <submittedName>
        <fullName evidence="6">5-methylthioadenosine/S-adenosylhomocysteine deaminase</fullName>
        <ecNumber evidence="6">3.5.4.28</ecNumber>
        <ecNumber evidence="6">3.5.4.31</ecNumber>
    </submittedName>
</protein>
<feature type="domain" description="Amidohydrolase-related" evidence="5">
    <location>
        <begin position="57"/>
        <end position="406"/>
    </location>
</feature>
<dbReference type="InterPro" id="IPR011059">
    <property type="entry name" value="Metal-dep_hydrolase_composite"/>
</dbReference>
<dbReference type="CDD" id="cd01298">
    <property type="entry name" value="ATZ_TRZ_like"/>
    <property type="match status" value="1"/>
</dbReference>
<evidence type="ECO:0000256" key="3">
    <source>
        <dbReference type="ARBA" id="ARBA00022801"/>
    </source>
</evidence>
<dbReference type="PANTHER" id="PTHR43794">
    <property type="entry name" value="AMINOHYDROLASE SSNA-RELATED"/>
    <property type="match status" value="1"/>
</dbReference>
<keyword evidence="2" id="KW-0479">Metal-binding</keyword>
<dbReference type="SUPFAM" id="SSF51556">
    <property type="entry name" value="Metallo-dependent hydrolases"/>
    <property type="match status" value="1"/>
</dbReference>
<dbReference type="SUPFAM" id="SSF51338">
    <property type="entry name" value="Composite domain of metallo-dependent hydrolases"/>
    <property type="match status" value="1"/>
</dbReference>
<proteinExistence type="inferred from homology"/>
<comment type="similarity">
    <text evidence="1">Belongs to the metallo-dependent hydrolases superfamily. ATZ/TRZ family.</text>
</comment>
<keyword evidence="3 6" id="KW-0378">Hydrolase</keyword>
<dbReference type="RefSeq" id="WP_183964363.1">
    <property type="nucleotide sequence ID" value="NZ_BAABEW010000008.1"/>
</dbReference>